<evidence type="ECO:0000313" key="1">
    <source>
        <dbReference type="EMBL" id="KZN67510.1"/>
    </source>
</evidence>
<sequence length="713" mass="79719">MSSYFIFRFQEVGENRKSLVVFSHSDFEVSSLTKVIKEDVEENFVPQRIFFMAFNLTQQVQDTLCADKFFIDEINTWVGDFESKISFLNVAPNGQIDIVGHDGAFSFSSEVLNAGAETIFENRKGLITSLPSYHFLKPSGDHCDKFIRASNLFTSGVEVVFLAIGLLPYLTSNIKRVYVDSSSISFLVSIALQLSRNFNDSLPIIESFESYSVFSKPYSFHQGDDSLVVISATTSGGLASTLTQKHTFKDSNIVTLFFSNIKQGQNALYDISKVVGGITSVKPSECKLCSDGSKLIKIEGEQFIPETPKHELLVIRKVDFNESRQNFFKAFATRNLLKFDIAPSENFENEHFYVDVDGLLKLDEGVFKKALIKKVNKHFSKDIKKIICLDDDDALALARKVVQIADVPTDYLVCYKDVSEEELKDHSSVMVIASAITSGRKLLATARKLRGIKSTATITYLVGFSKLPSFEAFEQLRKDLCLGGHELVPLQTCYLPRQSEKALSPWDIELGKLQQFEGDKDDIDGTEVELPKVLQSRLDILVSPSHDDKLFINAPTGNPLALRGTFAFWAGLGIKTEGSTQADVYWTIQSILHDLRLENDKGLATTYHSTLLSPVCFDRFNDGVIQACLLRSAKPTELNYAVDENFSRQITDIIISVISNSDNEQGEGCLEFLMALWCGRLKVKGEHLKEIVGLKDSVCSKDVAFILDELDEQ</sequence>
<dbReference type="Proteomes" id="UP000076661">
    <property type="component" value="Unassembled WGS sequence"/>
</dbReference>
<evidence type="ECO:0000313" key="2">
    <source>
        <dbReference type="Proteomes" id="UP000076661"/>
    </source>
</evidence>
<organism evidence="1 2">
    <name type="scientific">Pseudoalteromonas luteoviolacea S4060-1</name>
    <dbReference type="NCBI Taxonomy" id="1365257"/>
    <lineage>
        <taxon>Bacteria</taxon>
        <taxon>Pseudomonadati</taxon>
        <taxon>Pseudomonadota</taxon>
        <taxon>Gammaproteobacteria</taxon>
        <taxon>Alteromonadales</taxon>
        <taxon>Pseudoalteromonadaceae</taxon>
        <taxon>Pseudoalteromonas</taxon>
    </lineage>
</organism>
<dbReference type="AlphaFoldDB" id="A0A162CGD4"/>
<name>A0A162CGD4_9GAMM</name>
<comment type="caution">
    <text evidence="1">The sequence shown here is derived from an EMBL/GenBank/DDBJ whole genome shotgun (WGS) entry which is preliminary data.</text>
</comment>
<accession>A0A162CGD4</accession>
<protein>
    <submittedName>
        <fullName evidence="1">Uncharacterized protein</fullName>
    </submittedName>
</protein>
<dbReference type="PATRIC" id="fig|1365257.3.peg.1946"/>
<gene>
    <name evidence="1" type="ORF">N478_01800</name>
</gene>
<reference evidence="1 2" key="1">
    <citation type="submission" date="2013-07" db="EMBL/GenBank/DDBJ databases">
        <title>Comparative Genomic and Metabolomic Analysis of Twelve Strains of Pseudoalteromonas luteoviolacea.</title>
        <authorList>
            <person name="Vynne N.G."/>
            <person name="Mansson M."/>
            <person name="Gram L."/>
        </authorList>
    </citation>
    <scope>NUCLEOTIDE SEQUENCE [LARGE SCALE GENOMIC DNA]</scope>
    <source>
        <strain evidence="1 2">S4060-1</strain>
    </source>
</reference>
<dbReference type="EMBL" id="AUXX01000012">
    <property type="protein sequence ID" value="KZN67510.1"/>
    <property type="molecule type" value="Genomic_DNA"/>
</dbReference>
<dbReference type="RefSeq" id="WP_063380853.1">
    <property type="nucleotide sequence ID" value="NZ_AUXX01000012.1"/>
</dbReference>
<proteinExistence type="predicted"/>